<reference evidence="3" key="1">
    <citation type="submission" date="2019-08" db="EMBL/GenBank/DDBJ databases">
        <authorList>
            <person name="Kucharzyk K."/>
            <person name="Murdoch R.W."/>
            <person name="Higgins S."/>
            <person name="Loffler F."/>
        </authorList>
    </citation>
    <scope>NUCLEOTIDE SEQUENCE</scope>
</reference>
<evidence type="ECO:0000256" key="1">
    <source>
        <dbReference type="ARBA" id="ARBA00023125"/>
    </source>
</evidence>
<dbReference type="EMBL" id="VSSQ01000205">
    <property type="protein sequence ID" value="MPL85371.1"/>
    <property type="molecule type" value="Genomic_DNA"/>
</dbReference>
<gene>
    <name evidence="3" type="primary">adhR_1</name>
    <name evidence="3" type="ORF">SDC9_31339</name>
</gene>
<proteinExistence type="predicted"/>
<dbReference type="Pfam" id="PF13411">
    <property type="entry name" value="MerR_1"/>
    <property type="match status" value="1"/>
</dbReference>
<dbReference type="AlphaFoldDB" id="A0A644V2H5"/>
<accession>A0A644V2H5</accession>
<dbReference type="SUPFAM" id="SSF46955">
    <property type="entry name" value="Putative DNA-binding domain"/>
    <property type="match status" value="1"/>
</dbReference>
<evidence type="ECO:0000313" key="3">
    <source>
        <dbReference type="EMBL" id="MPL85371.1"/>
    </source>
</evidence>
<dbReference type="SMART" id="SM00422">
    <property type="entry name" value="HTH_MERR"/>
    <property type="match status" value="1"/>
</dbReference>
<dbReference type="InterPro" id="IPR047057">
    <property type="entry name" value="MerR_fam"/>
</dbReference>
<protein>
    <submittedName>
        <fullName evidence="3">HTH-type transcriptional regulator AdhR</fullName>
    </submittedName>
</protein>
<dbReference type="PRINTS" id="PR00040">
    <property type="entry name" value="HTHMERR"/>
</dbReference>
<organism evidence="3">
    <name type="scientific">bioreactor metagenome</name>
    <dbReference type="NCBI Taxonomy" id="1076179"/>
    <lineage>
        <taxon>unclassified sequences</taxon>
        <taxon>metagenomes</taxon>
        <taxon>ecological metagenomes</taxon>
    </lineage>
</organism>
<dbReference type="GO" id="GO:0003677">
    <property type="term" value="F:DNA binding"/>
    <property type="evidence" value="ECO:0007669"/>
    <property type="project" value="UniProtKB-KW"/>
</dbReference>
<dbReference type="InterPro" id="IPR000551">
    <property type="entry name" value="MerR-type_HTH_dom"/>
</dbReference>
<name>A0A644V2H5_9ZZZZ</name>
<dbReference type="CDD" id="cd01109">
    <property type="entry name" value="HTH_YyaN"/>
    <property type="match status" value="1"/>
</dbReference>
<dbReference type="InterPro" id="IPR009061">
    <property type="entry name" value="DNA-bd_dom_put_sf"/>
</dbReference>
<comment type="caution">
    <text evidence="3">The sequence shown here is derived from an EMBL/GenBank/DDBJ whole genome shotgun (WGS) entry which is preliminary data.</text>
</comment>
<evidence type="ECO:0000259" key="2">
    <source>
        <dbReference type="PROSITE" id="PS50937"/>
    </source>
</evidence>
<dbReference type="PANTHER" id="PTHR30204">
    <property type="entry name" value="REDOX-CYCLING DRUG-SENSING TRANSCRIPTIONAL ACTIVATOR SOXR"/>
    <property type="match status" value="1"/>
</dbReference>
<keyword evidence="1" id="KW-0238">DNA-binding</keyword>
<dbReference type="Gene3D" id="1.10.1660.10">
    <property type="match status" value="1"/>
</dbReference>
<feature type="domain" description="HTH merR-type" evidence="2">
    <location>
        <begin position="2"/>
        <end position="70"/>
    </location>
</feature>
<dbReference type="GO" id="GO:0003700">
    <property type="term" value="F:DNA-binding transcription factor activity"/>
    <property type="evidence" value="ECO:0007669"/>
    <property type="project" value="InterPro"/>
</dbReference>
<sequence>MNYSIGNFSAITNLSVYTLRYYENEELIVPGRKANGQRYYSEADISWIQFIKRLKATGMPIKEIQKYAKLRSQGDLTMPQRMEILVKHRAILQARITDLQENFTKLDEKINYYKSKM</sequence>
<dbReference type="PROSITE" id="PS50937">
    <property type="entry name" value="HTH_MERR_2"/>
    <property type="match status" value="1"/>
</dbReference>
<dbReference type="PANTHER" id="PTHR30204:SF98">
    <property type="entry name" value="HTH-TYPE TRANSCRIPTIONAL REGULATOR ADHR"/>
    <property type="match status" value="1"/>
</dbReference>